<feature type="domain" description="SnoaL-like" evidence="1">
    <location>
        <begin position="14"/>
        <end position="117"/>
    </location>
</feature>
<sequence>MATTIPEPTTDVLQAFADAWNRHDIDALMSFMTDDCVFESSAGPDICGTRYAGREAVRAGFAEVWATFPDAHWGHARHWVQGERGVSEWTFTGTRADGSRVEVHGCDLFTFRDGKIALKNSYRKNRPPASAGTNQSR</sequence>
<gene>
    <name evidence="2" type="ORF">F3K02_02725</name>
</gene>
<dbReference type="Proteomes" id="UP000545507">
    <property type="component" value="Unassembled WGS sequence"/>
</dbReference>
<evidence type="ECO:0000313" key="2">
    <source>
        <dbReference type="EMBL" id="NWF44170.1"/>
    </source>
</evidence>
<dbReference type="EMBL" id="VYGV01000003">
    <property type="protein sequence ID" value="NWF44170.1"/>
    <property type="molecule type" value="Genomic_DNA"/>
</dbReference>
<dbReference type="Gene3D" id="3.10.450.50">
    <property type="match status" value="1"/>
</dbReference>
<protein>
    <submittedName>
        <fullName evidence="2">Nuclear transport factor 2 family protein</fullName>
    </submittedName>
</protein>
<dbReference type="InterPro" id="IPR037401">
    <property type="entry name" value="SnoaL-like"/>
</dbReference>
<comment type="caution">
    <text evidence="2">The sequence shown here is derived from an EMBL/GenBank/DDBJ whole genome shotgun (WGS) entry which is preliminary data.</text>
</comment>
<dbReference type="SUPFAM" id="SSF54427">
    <property type="entry name" value="NTF2-like"/>
    <property type="match status" value="1"/>
</dbReference>
<evidence type="ECO:0000313" key="3">
    <source>
        <dbReference type="Proteomes" id="UP000545507"/>
    </source>
</evidence>
<dbReference type="InterPro" id="IPR032710">
    <property type="entry name" value="NTF2-like_dom_sf"/>
</dbReference>
<keyword evidence="3" id="KW-1185">Reference proteome</keyword>
<dbReference type="RefSeq" id="WP_177133056.1">
    <property type="nucleotide sequence ID" value="NZ_VYGV01000003.1"/>
</dbReference>
<dbReference type="Pfam" id="PF12680">
    <property type="entry name" value="SnoaL_2"/>
    <property type="match status" value="1"/>
</dbReference>
<dbReference type="AlphaFoldDB" id="A0A7Y8GSP8"/>
<organism evidence="2 3">
    <name type="scientific">Hydrogenophaga aromaticivorans</name>
    <dbReference type="NCBI Taxonomy" id="2610898"/>
    <lineage>
        <taxon>Bacteria</taxon>
        <taxon>Pseudomonadati</taxon>
        <taxon>Pseudomonadota</taxon>
        <taxon>Betaproteobacteria</taxon>
        <taxon>Burkholderiales</taxon>
        <taxon>Comamonadaceae</taxon>
        <taxon>Hydrogenophaga</taxon>
    </lineage>
</organism>
<proteinExistence type="predicted"/>
<accession>A0A7Y8GSP8</accession>
<evidence type="ECO:0000259" key="1">
    <source>
        <dbReference type="Pfam" id="PF12680"/>
    </source>
</evidence>
<name>A0A7Y8GSP8_9BURK</name>
<reference evidence="2 3" key="1">
    <citation type="submission" date="2019-09" db="EMBL/GenBank/DDBJ databases">
        <title>Hydrogenophaga aromatica sp. nov., isolated from a para-xylene-degrading enrichment culture.</title>
        <authorList>
            <person name="Tancsics A."/>
            <person name="Banerjee S."/>
        </authorList>
    </citation>
    <scope>NUCLEOTIDE SEQUENCE [LARGE SCALE GENOMIC DNA]</scope>
    <source>
        <strain evidence="2 3">D2P1</strain>
    </source>
</reference>